<keyword evidence="4" id="KW-1185">Reference proteome</keyword>
<comment type="caution">
    <text evidence="3">The sequence shown here is derived from an EMBL/GenBank/DDBJ whole genome shotgun (WGS) entry which is preliminary data.</text>
</comment>
<dbReference type="CDD" id="cd18186">
    <property type="entry name" value="BTB_POZ_ZBTB_KLHL-like"/>
    <property type="match status" value="1"/>
</dbReference>
<dbReference type="PANTHER" id="PTHR45632">
    <property type="entry name" value="LD33804P"/>
    <property type="match status" value="1"/>
</dbReference>
<name>A0ABN9RXJ3_9DINO</name>
<feature type="non-terminal residue" evidence="3">
    <location>
        <position position="1"/>
    </location>
</feature>
<evidence type="ECO:0000313" key="4">
    <source>
        <dbReference type="Proteomes" id="UP001189429"/>
    </source>
</evidence>
<reference evidence="3" key="1">
    <citation type="submission" date="2023-10" db="EMBL/GenBank/DDBJ databases">
        <authorList>
            <person name="Chen Y."/>
            <person name="Shah S."/>
            <person name="Dougan E. K."/>
            <person name="Thang M."/>
            <person name="Chan C."/>
        </authorList>
    </citation>
    <scope>NUCLEOTIDE SEQUENCE [LARGE SCALE GENOMIC DNA]</scope>
</reference>
<gene>
    <name evidence="3" type="ORF">PCOR1329_LOCUS24591</name>
</gene>
<dbReference type="EMBL" id="CAUYUJ010008486">
    <property type="protein sequence ID" value="CAK0824095.1"/>
    <property type="molecule type" value="Genomic_DNA"/>
</dbReference>
<dbReference type="Gene3D" id="3.30.710.10">
    <property type="entry name" value="Potassium Channel Kv1.1, Chain A"/>
    <property type="match status" value="1"/>
</dbReference>
<evidence type="ECO:0000256" key="1">
    <source>
        <dbReference type="SAM" id="MobiDB-lite"/>
    </source>
</evidence>
<dbReference type="PROSITE" id="PS50097">
    <property type="entry name" value="BTB"/>
    <property type="match status" value="1"/>
</dbReference>
<evidence type="ECO:0000313" key="3">
    <source>
        <dbReference type="EMBL" id="CAK0824095.1"/>
    </source>
</evidence>
<protein>
    <recommendedName>
        <fullName evidence="2">BTB domain-containing protein</fullName>
    </recommendedName>
</protein>
<feature type="domain" description="BTB" evidence="2">
    <location>
        <begin position="37"/>
        <end position="113"/>
    </location>
</feature>
<dbReference type="InterPro" id="IPR011333">
    <property type="entry name" value="SKP1/BTB/POZ_sf"/>
</dbReference>
<sequence length="240" mass="25518">TGPAMDLNVDLGPMSRDDHAGRVVAGLRSLYEQGELCDVVLVVAGESFPAHRSALAAVSSQFHDVLTKLGSSEWYGSGAEPKSLVVQLPDISHPEAVKAMLDCIYCPGTDYAPSSDAANRDVLRLAQRFCIDQLQGLASRWLATGLSSANVLDRLLACEDFALASVRDGIMAQLMNSPEELLALVKDPQITKVPAVLQDLLVRIMSLLVADAKAEARAEAKQQSAPQRAGPGRSGRRAGA</sequence>
<dbReference type="Proteomes" id="UP001189429">
    <property type="component" value="Unassembled WGS sequence"/>
</dbReference>
<feature type="compositionally biased region" description="Low complexity" evidence="1">
    <location>
        <begin position="221"/>
        <end position="231"/>
    </location>
</feature>
<dbReference type="InterPro" id="IPR000210">
    <property type="entry name" value="BTB/POZ_dom"/>
</dbReference>
<accession>A0ABN9RXJ3</accession>
<proteinExistence type="predicted"/>
<dbReference type="SMART" id="SM00225">
    <property type="entry name" value="BTB"/>
    <property type="match status" value="1"/>
</dbReference>
<evidence type="ECO:0000259" key="2">
    <source>
        <dbReference type="PROSITE" id="PS50097"/>
    </source>
</evidence>
<dbReference type="SUPFAM" id="SSF54695">
    <property type="entry name" value="POZ domain"/>
    <property type="match status" value="1"/>
</dbReference>
<organism evidence="3 4">
    <name type="scientific">Prorocentrum cordatum</name>
    <dbReference type="NCBI Taxonomy" id="2364126"/>
    <lineage>
        <taxon>Eukaryota</taxon>
        <taxon>Sar</taxon>
        <taxon>Alveolata</taxon>
        <taxon>Dinophyceae</taxon>
        <taxon>Prorocentrales</taxon>
        <taxon>Prorocentraceae</taxon>
        <taxon>Prorocentrum</taxon>
    </lineage>
</organism>
<feature type="region of interest" description="Disordered" evidence="1">
    <location>
        <begin position="218"/>
        <end position="240"/>
    </location>
</feature>
<dbReference type="Pfam" id="PF00651">
    <property type="entry name" value="BTB"/>
    <property type="match status" value="1"/>
</dbReference>